<evidence type="ECO:0000313" key="2">
    <source>
        <dbReference type="EMBL" id="ELK10714.1"/>
    </source>
</evidence>
<dbReference type="AlphaFoldDB" id="L5KG91"/>
<dbReference type="STRING" id="9402.L5KG91"/>
<reference evidence="3" key="1">
    <citation type="journal article" date="2013" name="Science">
        <title>Comparative analysis of bat genomes provides insight into the evolution of flight and immunity.</title>
        <authorList>
            <person name="Zhang G."/>
            <person name="Cowled C."/>
            <person name="Shi Z."/>
            <person name="Huang Z."/>
            <person name="Bishop-Lilly K.A."/>
            <person name="Fang X."/>
            <person name="Wynne J.W."/>
            <person name="Xiong Z."/>
            <person name="Baker M.L."/>
            <person name="Zhao W."/>
            <person name="Tachedjian M."/>
            <person name="Zhu Y."/>
            <person name="Zhou P."/>
            <person name="Jiang X."/>
            <person name="Ng J."/>
            <person name="Yang L."/>
            <person name="Wu L."/>
            <person name="Xiao J."/>
            <person name="Feng Y."/>
            <person name="Chen Y."/>
            <person name="Sun X."/>
            <person name="Zhang Y."/>
            <person name="Marsh G.A."/>
            <person name="Crameri G."/>
            <person name="Broder C.C."/>
            <person name="Frey K.G."/>
            <person name="Wang L.F."/>
            <person name="Wang J."/>
        </authorList>
    </citation>
    <scope>NUCLEOTIDE SEQUENCE [LARGE SCALE GENOMIC DNA]</scope>
</reference>
<dbReference type="Proteomes" id="UP000010552">
    <property type="component" value="Unassembled WGS sequence"/>
</dbReference>
<gene>
    <name evidence="2" type="ORF">PAL_GLEAN10011613</name>
</gene>
<name>L5KG91_PTEAL</name>
<dbReference type="InParanoid" id="L5KG91"/>
<evidence type="ECO:0000256" key="1">
    <source>
        <dbReference type="SAM" id="MobiDB-lite"/>
    </source>
</evidence>
<protein>
    <submittedName>
        <fullName evidence="2">Zinc finger protein GLIS2</fullName>
    </submittedName>
</protein>
<sequence>MHSLDEPLDLKLSITKLRAAREKRERTLSVVRHRALHRELGLVDDSPTPGSPGSPPSGTAPRQGSGLWALVENVQGMSTMT</sequence>
<dbReference type="EMBL" id="KB030715">
    <property type="protein sequence ID" value="ELK10714.1"/>
    <property type="molecule type" value="Genomic_DNA"/>
</dbReference>
<keyword evidence="3" id="KW-1185">Reference proteome</keyword>
<proteinExistence type="predicted"/>
<evidence type="ECO:0000313" key="3">
    <source>
        <dbReference type="Proteomes" id="UP000010552"/>
    </source>
</evidence>
<accession>L5KG91</accession>
<feature type="region of interest" description="Disordered" evidence="1">
    <location>
        <begin position="38"/>
        <end position="67"/>
    </location>
</feature>
<organism evidence="2 3">
    <name type="scientific">Pteropus alecto</name>
    <name type="common">Black flying fox</name>
    <dbReference type="NCBI Taxonomy" id="9402"/>
    <lineage>
        <taxon>Eukaryota</taxon>
        <taxon>Metazoa</taxon>
        <taxon>Chordata</taxon>
        <taxon>Craniata</taxon>
        <taxon>Vertebrata</taxon>
        <taxon>Euteleostomi</taxon>
        <taxon>Mammalia</taxon>
        <taxon>Eutheria</taxon>
        <taxon>Laurasiatheria</taxon>
        <taxon>Chiroptera</taxon>
        <taxon>Yinpterochiroptera</taxon>
        <taxon>Pteropodoidea</taxon>
        <taxon>Pteropodidae</taxon>
        <taxon>Pteropodinae</taxon>
        <taxon>Pteropus</taxon>
    </lineage>
</organism>